<keyword evidence="2" id="KW-0472">Membrane</keyword>
<evidence type="ECO:0000313" key="4">
    <source>
        <dbReference type="Proteomes" id="UP000295292"/>
    </source>
</evidence>
<keyword evidence="2" id="KW-0812">Transmembrane</keyword>
<sequence length="153" mass="17397">MNLLENISWMELLLFLGIAIVIYYAVIIIRFKIDPTKIIGSEKDIKRNVGSDLQIPDEEIADEENEIKELEELVQMLKKDVLEAGGKGQTKAELLNAISHMVRSYSGLQKPAFRYALINFIIYNANEICAIQLEEDEVEMMLDHVSHSDDGTL</sequence>
<name>A0A4R6W873_9SPHI</name>
<dbReference type="Proteomes" id="UP000295292">
    <property type="component" value="Unassembled WGS sequence"/>
</dbReference>
<keyword evidence="2" id="KW-1133">Transmembrane helix</keyword>
<dbReference type="EMBL" id="SNYV01000018">
    <property type="protein sequence ID" value="TDQ73816.1"/>
    <property type="molecule type" value="Genomic_DNA"/>
</dbReference>
<protein>
    <submittedName>
        <fullName evidence="3">Uncharacterized protein</fullName>
    </submittedName>
</protein>
<dbReference type="OrthoDB" id="772690at2"/>
<keyword evidence="1" id="KW-0175">Coiled coil</keyword>
<accession>A0A4R6W873</accession>
<evidence type="ECO:0000256" key="1">
    <source>
        <dbReference type="SAM" id="Coils"/>
    </source>
</evidence>
<proteinExistence type="predicted"/>
<organism evidence="3 4">
    <name type="scientific">Sphingobacterium yanglingense</name>
    <dbReference type="NCBI Taxonomy" id="1437280"/>
    <lineage>
        <taxon>Bacteria</taxon>
        <taxon>Pseudomonadati</taxon>
        <taxon>Bacteroidota</taxon>
        <taxon>Sphingobacteriia</taxon>
        <taxon>Sphingobacteriales</taxon>
        <taxon>Sphingobacteriaceae</taxon>
        <taxon>Sphingobacterium</taxon>
    </lineage>
</organism>
<dbReference type="RefSeq" id="WP_133586396.1">
    <property type="nucleotide sequence ID" value="NZ_SNYV01000018.1"/>
</dbReference>
<evidence type="ECO:0000256" key="2">
    <source>
        <dbReference type="SAM" id="Phobius"/>
    </source>
</evidence>
<feature type="coiled-coil region" evidence="1">
    <location>
        <begin position="53"/>
        <end position="87"/>
    </location>
</feature>
<reference evidence="3 4" key="1">
    <citation type="submission" date="2019-03" db="EMBL/GenBank/DDBJ databases">
        <title>Genomic Encyclopedia of Archaeal and Bacterial Type Strains, Phase II (KMG-II): from individual species to whole genera.</title>
        <authorList>
            <person name="Goeker M."/>
        </authorList>
    </citation>
    <scope>NUCLEOTIDE SEQUENCE [LARGE SCALE GENOMIC DNA]</scope>
    <source>
        <strain evidence="3 4">DSM 28353</strain>
    </source>
</reference>
<comment type="caution">
    <text evidence="3">The sequence shown here is derived from an EMBL/GenBank/DDBJ whole genome shotgun (WGS) entry which is preliminary data.</text>
</comment>
<dbReference type="AlphaFoldDB" id="A0A4R6W873"/>
<evidence type="ECO:0000313" key="3">
    <source>
        <dbReference type="EMBL" id="TDQ73816.1"/>
    </source>
</evidence>
<keyword evidence="4" id="KW-1185">Reference proteome</keyword>
<gene>
    <name evidence="3" type="ORF">CLV99_4253</name>
</gene>
<feature type="transmembrane region" description="Helical" evidence="2">
    <location>
        <begin position="12"/>
        <end position="31"/>
    </location>
</feature>